<dbReference type="GO" id="GO:0016616">
    <property type="term" value="F:oxidoreductase activity, acting on the CH-OH group of donors, NAD or NADP as acceptor"/>
    <property type="evidence" value="ECO:0007669"/>
    <property type="project" value="InterPro"/>
</dbReference>
<dbReference type="InterPro" id="IPR011032">
    <property type="entry name" value="GroES-like_sf"/>
</dbReference>
<evidence type="ECO:0000259" key="6">
    <source>
        <dbReference type="SMART" id="SM00829"/>
    </source>
</evidence>
<evidence type="ECO:0000256" key="2">
    <source>
        <dbReference type="ARBA" id="ARBA00022723"/>
    </source>
</evidence>
<name>A0AAD4GGD4_BOLED</name>
<dbReference type="Pfam" id="PF08240">
    <property type="entry name" value="ADH_N"/>
    <property type="match status" value="1"/>
</dbReference>
<evidence type="ECO:0000313" key="7">
    <source>
        <dbReference type="EMBL" id="KAF8442208.1"/>
    </source>
</evidence>
<evidence type="ECO:0000256" key="1">
    <source>
        <dbReference type="ARBA" id="ARBA00001947"/>
    </source>
</evidence>
<keyword evidence="8" id="KW-1185">Reference proteome</keyword>
<evidence type="ECO:0000256" key="4">
    <source>
        <dbReference type="ARBA" id="ARBA00023002"/>
    </source>
</evidence>
<dbReference type="PANTHER" id="PTHR42683">
    <property type="entry name" value="ALDEHYDE REDUCTASE"/>
    <property type="match status" value="1"/>
</dbReference>
<reference evidence="7" key="2">
    <citation type="journal article" date="2020" name="Nat. Commun.">
        <title>Large-scale genome sequencing of mycorrhizal fungi provides insights into the early evolution of symbiotic traits.</title>
        <authorList>
            <person name="Miyauchi S."/>
            <person name="Kiss E."/>
            <person name="Kuo A."/>
            <person name="Drula E."/>
            <person name="Kohler A."/>
            <person name="Sanchez-Garcia M."/>
            <person name="Morin E."/>
            <person name="Andreopoulos B."/>
            <person name="Barry K.W."/>
            <person name="Bonito G."/>
            <person name="Buee M."/>
            <person name="Carver A."/>
            <person name="Chen C."/>
            <person name="Cichocki N."/>
            <person name="Clum A."/>
            <person name="Culley D."/>
            <person name="Crous P.W."/>
            <person name="Fauchery L."/>
            <person name="Girlanda M."/>
            <person name="Hayes R.D."/>
            <person name="Keri Z."/>
            <person name="LaButti K."/>
            <person name="Lipzen A."/>
            <person name="Lombard V."/>
            <person name="Magnuson J."/>
            <person name="Maillard F."/>
            <person name="Murat C."/>
            <person name="Nolan M."/>
            <person name="Ohm R.A."/>
            <person name="Pangilinan J."/>
            <person name="Pereira M.F."/>
            <person name="Perotto S."/>
            <person name="Peter M."/>
            <person name="Pfister S."/>
            <person name="Riley R."/>
            <person name="Sitrit Y."/>
            <person name="Stielow J.B."/>
            <person name="Szollosi G."/>
            <person name="Zifcakova L."/>
            <person name="Stursova M."/>
            <person name="Spatafora J.W."/>
            <person name="Tedersoo L."/>
            <person name="Vaario L.M."/>
            <person name="Yamada A."/>
            <person name="Yan M."/>
            <person name="Wang P."/>
            <person name="Xu J."/>
            <person name="Bruns T."/>
            <person name="Baldrian P."/>
            <person name="Vilgalys R."/>
            <person name="Dunand C."/>
            <person name="Henrissat B."/>
            <person name="Grigoriev I.V."/>
            <person name="Hibbett D."/>
            <person name="Nagy L.G."/>
            <person name="Martin F.M."/>
        </authorList>
    </citation>
    <scope>NUCLEOTIDE SEQUENCE</scope>
    <source>
        <strain evidence="7">BED1</strain>
    </source>
</reference>
<dbReference type="GO" id="GO:0008270">
    <property type="term" value="F:zinc ion binding"/>
    <property type="evidence" value="ECO:0007669"/>
    <property type="project" value="InterPro"/>
</dbReference>
<reference evidence="7" key="1">
    <citation type="submission" date="2019-10" db="EMBL/GenBank/DDBJ databases">
        <authorList>
            <consortium name="DOE Joint Genome Institute"/>
            <person name="Kuo A."/>
            <person name="Miyauchi S."/>
            <person name="Kiss E."/>
            <person name="Drula E."/>
            <person name="Kohler A."/>
            <person name="Sanchez-Garcia M."/>
            <person name="Andreopoulos B."/>
            <person name="Barry K.W."/>
            <person name="Bonito G."/>
            <person name="Buee M."/>
            <person name="Carver A."/>
            <person name="Chen C."/>
            <person name="Cichocki N."/>
            <person name="Clum A."/>
            <person name="Culley D."/>
            <person name="Crous P.W."/>
            <person name="Fauchery L."/>
            <person name="Girlanda M."/>
            <person name="Hayes R."/>
            <person name="Keri Z."/>
            <person name="LaButti K."/>
            <person name="Lipzen A."/>
            <person name="Lombard V."/>
            <person name="Magnuson J."/>
            <person name="Maillard F."/>
            <person name="Morin E."/>
            <person name="Murat C."/>
            <person name="Nolan M."/>
            <person name="Ohm R."/>
            <person name="Pangilinan J."/>
            <person name="Pereira M."/>
            <person name="Perotto S."/>
            <person name="Peter M."/>
            <person name="Riley R."/>
            <person name="Sitrit Y."/>
            <person name="Stielow B."/>
            <person name="Szollosi G."/>
            <person name="Zifcakova L."/>
            <person name="Stursova M."/>
            <person name="Spatafora J.W."/>
            <person name="Tedersoo L."/>
            <person name="Vaario L.-M."/>
            <person name="Yamada A."/>
            <person name="Yan M."/>
            <person name="Wang P."/>
            <person name="Xu J."/>
            <person name="Bruns T."/>
            <person name="Baldrian P."/>
            <person name="Vilgalys R."/>
            <person name="Henrissat B."/>
            <person name="Grigoriev I.V."/>
            <person name="Hibbett D."/>
            <person name="Nagy L.G."/>
            <person name="Martin F.M."/>
        </authorList>
    </citation>
    <scope>NUCLEOTIDE SEQUENCE</scope>
    <source>
        <strain evidence="7">BED1</strain>
    </source>
</reference>
<dbReference type="InterPro" id="IPR020843">
    <property type="entry name" value="ER"/>
</dbReference>
<dbReference type="InterPro" id="IPR047109">
    <property type="entry name" value="CAD-like"/>
</dbReference>
<dbReference type="InterPro" id="IPR002328">
    <property type="entry name" value="ADH_Zn_CS"/>
</dbReference>
<dbReference type="InterPro" id="IPR029752">
    <property type="entry name" value="D-isomer_DH_CS1"/>
</dbReference>
<dbReference type="InterPro" id="IPR036291">
    <property type="entry name" value="NAD(P)-bd_dom_sf"/>
</dbReference>
<dbReference type="InterPro" id="IPR013154">
    <property type="entry name" value="ADH-like_N"/>
</dbReference>
<gene>
    <name evidence="7" type="ORF">L210DRAFT_3629857</name>
</gene>
<dbReference type="FunFam" id="3.40.50.720:FF:000022">
    <property type="entry name" value="Cinnamyl alcohol dehydrogenase"/>
    <property type="match status" value="1"/>
</dbReference>
<dbReference type="AlphaFoldDB" id="A0AAD4GGD4"/>
<dbReference type="Pfam" id="PF00107">
    <property type="entry name" value="ADH_zinc_N"/>
    <property type="match status" value="1"/>
</dbReference>
<dbReference type="SMART" id="SM00829">
    <property type="entry name" value="PKS_ER"/>
    <property type="match status" value="1"/>
</dbReference>
<keyword evidence="2 5" id="KW-0479">Metal-binding</keyword>
<dbReference type="PROSITE" id="PS00059">
    <property type="entry name" value="ADH_ZINC"/>
    <property type="match status" value="1"/>
</dbReference>
<evidence type="ECO:0000313" key="8">
    <source>
        <dbReference type="Proteomes" id="UP001194468"/>
    </source>
</evidence>
<evidence type="ECO:0000256" key="5">
    <source>
        <dbReference type="RuleBase" id="RU361277"/>
    </source>
</evidence>
<dbReference type="Gene3D" id="3.90.180.10">
    <property type="entry name" value="Medium-chain alcohol dehydrogenases, catalytic domain"/>
    <property type="match status" value="1"/>
</dbReference>
<sequence length="365" mass="39910">MELGLDYTVYKGHQSGRIVKSKGHKDDLAHDEVLVKITHAGLCGTDEHYKIADMVLGHEGVGIVQQVGAEVTTFKVGDRAGWGYLHNCCMHCDQCLSGNEMLCQERAMYGETDLDKGGFASHAVWKAAFLFHIPDSIPSAAAAPLMCAGSTVFNTLYTYVRSTDRVGIVGVGGLGHLAIQFASKMGCDVIVFSGTESKKEEAKKLGATEFYVTKGASKLDIGRRVDHLIITTSFLPDWNVLLPVLEPGGTVYPMTLSEKDLVLPYMPILVGGIRIQGGFPCSRGTHVKMLTFAALHGIQPIIEEFPMSVEGIEAAFVRLEQGKIRITEWTVRKTFHFYGPVSHGKYANTFAAYEQHTGSRHLLDT</sequence>
<comment type="similarity">
    <text evidence="5">Belongs to the zinc-containing alcohol dehydrogenase family.</text>
</comment>
<dbReference type="PROSITE" id="PS00065">
    <property type="entry name" value="D_2_HYDROXYACID_DH_1"/>
    <property type="match status" value="1"/>
</dbReference>
<dbReference type="Gene3D" id="3.40.50.720">
    <property type="entry name" value="NAD(P)-binding Rossmann-like Domain"/>
    <property type="match status" value="1"/>
</dbReference>
<protein>
    <submittedName>
        <fullName evidence="7">Chaperonin 10-like protein</fullName>
    </submittedName>
</protein>
<accession>A0AAD4GGD4</accession>
<comment type="caution">
    <text evidence="7">The sequence shown here is derived from an EMBL/GenBank/DDBJ whole genome shotgun (WGS) entry which is preliminary data.</text>
</comment>
<keyword evidence="4" id="KW-0560">Oxidoreductase</keyword>
<evidence type="ECO:0000256" key="3">
    <source>
        <dbReference type="ARBA" id="ARBA00022833"/>
    </source>
</evidence>
<feature type="domain" description="Enoyl reductase (ER)" evidence="6">
    <location>
        <begin position="12"/>
        <end position="326"/>
    </location>
</feature>
<dbReference type="SUPFAM" id="SSF50129">
    <property type="entry name" value="GroES-like"/>
    <property type="match status" value="1"/>
</dbReference>
<dbReference type="CDD" id="cd05283">
    <property type="entry name" value="CAD1"/>
    <property type="match status" value="1"/>
</dbReference>
<dbReference type="InterPro" id="IPR013149">
    <property type="entry name" value="ADH-like_C"/>
</dbReference>
<dbReference type="SUPFAM" id="SSF51735">
    <property type="entry name" value="NAD(P)-binding Rossmann-fold domains"/>
    <property type="match status" value="1"/>
</dbReference>
<dbReference type="EMBL" id="WHUW01000009">
    <property type="protein sequence ID" value="KAF8442208.1"/>
    <property type="molecule type" value="Genomic_DNA"/>
</dbReference>
<proteinExistence type="inferred from homology"/>
<organism evidence="7 8">
    <name type="scientific">Boletus edulis BED1</name>
    <dbReference type="NCBI Taxonomy" id="1328754"/>
    <lineage>
        <taxon>Eukaryota</taxon>
        <taxon>Fungi</taxon>
        <taxon>Dikarya</taxon>
        <taxon>Basidiomycota</taxon>
        <taxon>Agaricomycotina</taxon>
        <taxon>Agaricomycetes</taxon>
        <taxon>Agaricomycetidae</taxon>
        <taxon>Boletales</taxon>
        <taxon>Boletineae</taxon>
        <taxon>Boletaceae</taxon>
        <taxon>Boletoideae</taxon>
        <taxon>Boletus</taxon>
    </lineage>
</organism>
<keyword evidence="3 5" id="KW-0862">Zinc</keyword>
<comment type="cofactor">
    <cofactor evidence="1 5">
        <name>Zn(2+)</name>
        <dbReference type="ChEBI" id="CHEBI:29105"/>
    </cofactor>
</comment>
<dbReference type="Proteomes" id="UP001194468">
    <property type="component" value="Unassembled WGS sequence"/>
</dbReference>